<feature type="region of interest" description="Disordered" evidence="1">
    <location>
        <begin position="74"/>
        <end position="112"/>
    </location>
</feature>
<sequence length="162" mass="17922">MASAESGADPSRAVGGAPHLTLPADLRTLHLNRPTFSPENKLEWNNDIPGVNRLDPEHWRNHKTDRWMEREETNHLESDFSGNGVAGLAPEPHPGLQPRKERPRDGGPGEDVFEDRLYLPVRSDVGPRHRTVQASTLEEPVHSSSTDGVCDEVEEHPGSGTF</sequence>
<organism evidence="2 3">
    <name type="scientific">Rousettus aegyptiacus</name>
    <name type="common">Egyptian fruit bat</name>
    <name type="synonym">Pteropus aegyptiacus</name>
    <dbReference type="NCBI Taxonomy" id="9407"/>
    <lineage>
        <taxon>Eukaryota</taxon>
        <taxon>Metazoa</taxon>
        <taxon>Chordata</taxon>
        <taxon>Craniata</taxon>
        <taxon>Vertebrata</taxon>
        <taxon>Euteleostomi</taxon>
        <taxon>Mammalia</taxon>
        <taxon>Eutheria</taxon>
        <taxon>Laurasiatheria</taxon>
        <taxon>Chiroptera</taxon>
        <taxon>Yinpterochiroptera</taxon>
        <taxon>Pteropodoidea</taxon>
        <taxon>Pteropodidae</taxon>
        <taxon>Rousettinae</taxon>
        <taxon>Rousettus</taxon>
    </lineage>
</organism>
<dbReference type="AlphaFoldDB" id="A0A7J8C2C2"/>
<feature type="compositionally biased region" description="Polar residues" evidence="1">
    <location>
        <begin position="132"/>
        <end position="147"/>
    </location>
</feature>
<feature type="region of interest" description="Disordered" evidence="1">
    <location>
        <begin position="1"/>
        <end position="57"/>
    </location>
</feature>
<name>A0A7J8C2C2_ROUAE</name>
<protein>
    <submittedName>
        <fullName evidence="2">Uncharacterized protein</fullName>
    </submittedName>
</protein>
<feature type="region of interest" description="Disordered" evidence="1">
    <location>
        <begin position="124"/>
        <end position="162"/>
    </location>
</feature>
<proteinExistence type="predicted"/>
<dbReference type="Proteomes" id="UP000593571">
    <property type="component" value="Unassembled WGS sequence"/>
</dbReference>
<comment type="caution">
    <text evidence="2">The sequence shown here is derived from an EMBL/GenBank/DDBJ whole genome shotgun (WGS) entry which is preliminary data.</text>
</comment>
<feature type="compositionally biased region" description="Basic and acidic residues" evidence="1">
    <location>
        <begin position="98"/>
        <end position="107"/>
    </location>
</feature>
<evidence type="ECO:0000256" key="1">
    <source>
        <dbReference type="SAM" id="MobiDB-lite"/>
    </source>
</evidence>
<keyword evidence="3" id="KW-1185">Reference proteome</keyword>
<accession>A0A7J8C2C2</accession>
<gene>
    <name evidence="2" type="ORF">HJG63_009325</name>
</gene>
<evidence type="ECO:0000313" key="2">
    <source>
        <dbReference type="EMBL" id="KAF6404996.1"/>
    </source>
</evidence>
<reference evidence="2 3" key="1">
    <citation type="journal article" date="2020" name="Nature">
        <title>Six reference-quality genomes reveal evolution of bat adaptations.</title>
        <authorList>
            <person name="Jebb D."/>
            <person name="Huang Z."/>
            <person name="Pippel M."/>
            <person name="Hughes G.M."/>
            <person name="Lavrichenko K."/>
            <person name="Devanna P."/>
            <person name="Winkler S."/>
            <person name="Jermiin L.S."/>
            <person name="Skirmuntt E.C."/>
            <person name="Katzourakis A."/>
            <person name="Burkitt-Gray L."/>
            <person name="Ray D.A."/>
            <person name="Sullivan K.A.M."/>
            <person name="Roscito J.G."/>
            <person name="Kirilenko B.M."/>
            <person name="Davalos L.M."/>
            <person name="Corthals A.P."/>
            <person name="Power M.L."/>
            <person name="Jones G."/>
            <person name="Ransome R.D."/>
            <person name="Dechmann D.K.N."/>
            <person name="Locatelli A.G."/>
            <person name="Puechmaille S.J."/>
            <person name="Fedrigo O."/>
            <person name="Jarvis E.D."/>
            <person name="Hiller M."/>
            <person name="Vernes S.C."/>
            <person name="Myers E.W."/>
            <person name="Teeling E.C."/>
        </authorList>
    </citation>
    <scope>NUCLEOTIDE SEQUENCE [LARGE SCALE GENOMIC DNA]</scope>
    <source>
        <strain evidence="2">MRouAeg1</strain>
        <tissue evidence="2">Muscle</tissue>
    </source>
</reference>
<evidence type="ECO:0000313" key="3">
    <source>
        <dbReference type="Proteomes" id="UP000593571"/>
    </source>
</evidence>
<dbReference type="EMBL" id="JACASE010000015">
    <property type="protein sequence ID" value="KAF6404996.1"/>
    <property type="molecule type" value="Genomic_DNA"/>
</dbReference>